<keyword evidence="7" id="KW-1185">Reference proteome</keyword>
<gene>
    <name evidence="6" type="ORF">BpHYR1_036994</name>
</gene>
<dbReference type="AlphaFoldDB" id="A0A3M7SXN6"/>
<keyword evidence="2 5" id="KW-0812">Transmembrane</keyword>
<comment type="subcellular location">
    <subcellularLocation>
        <location evidence="1">Membrane</location>
        <topology evidence="1">Multi-pass membrane protein</topology>
    </subcellularLocation>
</comment>
<dbReference type="EMBL" id="REGN01000640">
    <property type="protein sequence ID" value="RNA40492.1"/>
    <property type="molecule type" value="Genomic_DNA"/>
</dbReference>
<sequence>MQKKNLIDAPNSNSVIKNVVRGPVYLCGVLVLLFSTVLIFVAMFTNNWQRKVSTENTQEFFTYGLWFTCRNIRLEWIENHHDLYCFTTDFSNFQWIHASQVFYTIAVAINLFILIASLIGICKDFGNNRLGMPSLIFWTLVVSSLFQIIAISVYGGEGIGDYTEYQADYSIIIASVAVGINAISALFFLIEILTYRKYFTKR</sequence>
<name>A0A3M7SXN6_BRAPC</name>
<dbReference type="GO" id="GO:0016020">
    <property type="term" value="C:membrane"/>
    <property type="evidence" value="ECO:0007669"/>
    <property type="project" value="UniProtKB-SubCell"/>
</dbReference>
<dbReference type="PANTHER" id="PTHR21284">
    <property type="entry name" value="EG:80H7.2 PROTEIN"/>
    <property type="match status" value="1"/>
</dbReference>
<feature type="transmembrane region" description="Helical" evidence="5">
    <location>
        <begin position="101"/>
        <end position="122"/>
    </location>
</feature>
<dbReference type="Gene3D" id="1.20.140.150">
    <property type="match status" value="1"/>
</dbReference>
<comment type="caution">
    <text evidence="6">The sequence shown here is derived from an EMBL/GenBank/DDBJ whole genome shotgun (WGS) entry which is preliminary data.</text>
</comment>
<feature type="transmembrane region" description="Helical" evidence="5">
    <location>
        <begin position="24"/>
        <end position="44"/>
    </location>
</feature>
<evidence type="ECO:0000256" key="5">
    <source>
        <dbReference type="SAM" id="Phobius"/>
    </source>
</evidence>
<evidence type="ECO:0000256" key="2">
    <source>
        <dbReference type="ARBA" id="ARBA00022692"/>
    </source>
</evidence>
<dbReference type="PANTHER" id="PTHR21284:SF12">
    <property type="entry name" value="EG:80H7.2 PROTEIN"/>
    <property type="match status" value="1"/>
</dbReference>
<evidence type="ECO:0000256" key="4">
    <source>
        <dbReference type="ARBA" id="ARBA00023136"/>
    </source>
</evidence>
<proteinExistence type="predicted"/>
<dbReference type="Pfam" id="PF00822">
    <property type="entry name" value="PMP22_Claudin"/>
    <property type="match status" value="1"/>
</dbReference>
<keyword evidence="4 5" id="KW-0472">Membrane</keyword>
<dbReference type="OrthoDB" id="10340008at2759"/>
<evidence type="ECO:0000313" key="6">
    <source>
        <dbReference type="EMBL" id="RNA40492.1"/>
    </source>
</evidence>
<accession>A0A3M7SXN6</accession>
<feature type="transmembrane region" description="Helical" evidence="5">
    <location>
        <begin position="134"/>
        <end position="154"/>
    </location>
</feature>
<organism evidence="6 7">
    <name type="scientific">Brachionus plicatilis</name>
    <name type="common">Marine rotifer</name>
    <name type="synonym">Brachionus muelleri</name>
    <dbReference type="NCBI Taxonomy" id="10195"/>
    <lineage>
        <taxon>Eukaryota</taxon>
        <taxon>Metazoa</taxon>
        <taxon>Spiralia</taxon>
        <taxon>Gnathifera</taxon>
        <taxon>Rotifera</taxon>
        <taxon>Eurotatoria</taxon>
        <taxon>Monogononta</taxon>
        <taxon>Pseudotrocha</taxon>
        <taxon>Ploima</taxon>
        <taxon>Brachionidae</taxon>
        <taxon>Brachionus</taxon>
    </lineage>
</organism>
<feature type="transmembrane region" description="Helical" evidence="5">
    <location>
        <begin position="169"/>
        <end position="193"/>
    </location>
</feature>
<dbReference type="Proteomes" id="UP000276133">
    <property type="component" value="Unassembled WGS sequence"/>
</dbReference>
<evidence type="ECO:0000256" key="3">
    <source>
        <dbReference type="ARBA" id="ARBA00022989"/>
    </source>
</evidence>
<keyword evidence="3 5" id="KW-1133">Transmembrane helix</keyword>
<reference evidence="6 7" key="1">
    <citation type="journal article" date="2018" name="Sci. Rep.">
        <title>Genomic signatures of local adaptation to the degree of environmental predictability in rotifers.</title>
        <authorList>
            <person name="Franch-Gras L."/>
            <person name="Hahn C."/>
            <person name="Garcia-Roger E.M."/>
            <person name="Carmona M.J."/>
            <person name="Serra M."/>
            <person name="Gomez A."/>
        </authorList>
    </citation>
    <scope>NUCLEOTIDE SEQUENCE [LARGE SCALE GENOMIC DNA]</scope>
    <source>
        <strain evidence="6">HYR1</strain>
    </source>
</reference>
<dbReference type="InterPro" id="IPR004031">
    <property type="entry name" value="PMP22/EMP/MP20/Claudin"/>
</dbReference>
<protein>
    <submittedName>
        <fullName evidence="6">Uncharacterized protein</fullName>
    </submittedName>
</protein>
<evidence type="ECO:0000256" key="1">
    <source>
        <dbReference type="ARBA" id="ARBA00004141"/>
    </source>
</evidence>
<evidence type="ECO:0000313" key="7">
    <source>
        <dbReference type="Proteomes" id="UP000276133"/>
    </source>
</evidence>